<dbReference type="InterPro" id="IPR009003">
    <property type="entry name" value="Peptidase_S1_PA"/>
</dbReference>
<reference evidence="1 2" key="1">
    <citation type="submission" date="2024-04" db="EMBL/GenBank/DDBJ databases">
        <title>Phyllosticta paracitricarpa is synonymous to the EU quarantine fungus P. citricarpa based on phylogenomic analyses.</title>
        <authorList>
            <consortium name="Lawrence Berkeley National Laboratory"/>
            <person name="Van ingen-buijs V.A."/>
            <person name="Van westerhoven A.C."/>
            <person name="Haridas S."/>
            <person name="Skiadas P."/>
            <person name="Martin F."/>
            <person name="Groenewald J.Z."/>
            <person name="Crous P.W."/>
            <person name="Seidl M.F."/>
        </authorList>
    </citation>
    <scope>NUCLEOTIDE SEQUENCE [LARGE SCALE GENOMIC DNA]</scope>
    <source>
        <strain evidence="1 2">CBS 141358</strain>
    </source>
</reference>
<accession>A0ABR1MRU3</accession>
<name>A0ABR1MRU3_9PEZI</name>
<comment type="caution">
    <text evidence="1">The sequence shown here is derived from an EMBL/GenBank/DDBJ whole genome shotgun (WGS) entry which is preliminary data.</text>
</comment>
<organism evidence="1 2">
    <name type="scientific">Phyllosticta paracitricarpa</name>
    <dbReference type="NCBI Taxonomy" id="2016321"/>
    <lineage>
        <taxon>Eukaryota</taxon>
        <taxon>Fungi</taxon>
        <taxon>Dikarya</taxon>
        <taxon>Ascomycota</taxon>
        <taxon>Pezizomycotina</taxon>
        <taxon>Dothideomycetes</taxon>
        <taxon>Dothideomycetes incertae sedis</taxon>
        <taxon>Botryosphaeriales</taxon>
        <taxon>Phyllostictaceae</taxon>
        <taxon>Phyllosticta</taxon>
    </lineage>
</organism>
<proteinExistence type="predicted"/>
<evidence type="ECO:0000313" key="1">
    <source>
        <dbReference type="EMBL" id="KAK7605615.1"/>
    </source>
</evidence>
<gene>
    <name evidence="1" type="ORF">JOL62DRAFT_589451</name>
</gene>
<dbReference type="EMBL" id="JBBPBF010000078">
    <property type="protein sequence ID" value="KAK7605615.1"/>
    <property type="molecule type" value="Genomic_DNA"/>
</dbReference>
<dbReference type="Proteomes" id="UP001367316">
    <property type="component" value="Unassembled WGS sequence"/>
</dbReference>
<sequence length="607" mass="67985">MSRCRFEFSSFGREPILNPPRALSIHARARNDEEVRENIVEQVFRIGWPSLSPLPTEFTRCKNAEERSSFVANPADALQRFRNILASESVDVFLLELGWQRTRGSKEGEHRVLRVVASDKISGGSWYNAVVRLARSLEVLKVGGDQIHIEVIERGFPRLYPVKSEDPILDLWSTEIAPMVLEQLRLAAISWQSLILVYLGSISTVGEFPTMVIEADDVTDLAWDSICVELQSAIGRAQCNLAIWQREKIHGTGHSTDSNLFQRMWTANLFPGDGIAPEGVSNGTGTVGGVVTLQPSDGRSKDYILTNFHVVNTKSLTEVLQPVPLKSICFPRGHTAYPMKIPADMDTQAIISRERGPYEGLLGDVNFREKGAPSLAERAEWGDTLAKRRVAECEDAKEKFEVLRLEIEEHAKCPYGHLRATSGYSHLKVQNLRLALDWALIEVDQRRDLRKTCPHANVLFQSGLSRPQWVRNEEQKWTSRHDLPETVVKVGRMTGWTQGIPNRAEAYWKPLERNDYEVSDWEDNFGVVVNFIQILGTSEDDTRDILGVFAAAGDSGSVVRDLKTGAWVGLLLGAHRVGWGLMAPIEAVLMSIEDVTGEKVINPTQLE</sequence>
<protein>
    <submittedName>
        <fullName evidence="1">Uncharacterized protein</fullName>
    </submittedName>
</protein>
<keyword evidence="2" id="KW-1185">Reference proteome</keyword>
<evidence type="ECO:0000313" key="2">
    <source>
        <dbReference type="Proteomes" id="UP001367316"/>
    </source>
</evidence>
<dbReference type="SUPFAM" id="SSF50494">
    <property type="entry name" value="Trypsin-like serine proteases"/>
    <property type="match status" value="1"/>
</dbReference>